<reference evidence="9" key="1">
    <citation type="submission" date="2022-09" db="EMBL/GenBank/DDBJ databases">
        <title>Complete Genomes of Fervidibacillus albus and Fervidibacillus halotolerans isolated from tidal flat sediments.</title>
        <authorList>
            <person name="Kwon K.K."/>
            <person name="Yang S.-H."/>
            <person name="Park M.J."/>
            <person name="Oh H.-M."/>
        </authorList>
    </citation>
    <scope>NUCLEOTIDE SEQUENCE</scope>
    <source>
        <strain evidence="9">MEBiC13591</strain>
    </source>
</reference>
<feature type="transmembrane region" description="Helical" evidence="8">
    <location>
        <begin position="247"/>
        <end position="266"/>
    </location>
</feature>
<feature type="transmembrane region" description="Helical" evidence="8">
    <location>
        <begin position="219"/>
        <end position="241"/>
    </location>
</feature>
<gene>
    <name evidence="9" type="ORF">OE104_00660</name>
</gene>
<keyword evidence="7 8" id="KW-0472">Membrane</keyword>
<evidence type="ECO:0000256" key="5">
    <source>
        <dbReference type="ARBA" id="ARBA00022692"/>
    </source>
</evidence>
<keyword evidence="5 8" id="KW-0812">Transmembrane</keyword>
<evidence type="ECO:0000313" key="10">
    <source>
        <dbReference type="Proteomes" id="UP001164718"/>
    </source>
</evidence>
<evidence type="ECO:0000256" key="3">
    <source>
        <dbReference type="ARBA" id="ARBA00022448"/>
    </source>
</evidence>
<feature type="transmembrane region" description="Helical" evidence="8">
    <location>
        <begin position="40"/>
        <end position="61"/>
    </location>
</feature>
<dbReference type="GO" id="GO:0055085">
    <property type="term" value="P:transmembrane transport"/>
    <property type="evidence" value="ECO:0007669"/>
    <property type="project" value="TreeGrafter"/>
</dbReference>
<evidence type="ECO:0000256" key="8">
    <source>
        <dbReference type="SAM" id="Phobius"/>
    </source>
</evidence>
<dbReference type="Pfam" id="PF01594">
    <property type="entry name" value="AI-2E_transport"/>
    <property type="match status" value="1"/>
</dbReference>
<dbReference type="PANTHER" id="PTHR21716">
    <property type="entry name" value="TRANSMEMBRANE PROTEIN"/>
    <property type="match status" value="1"/>
</dbReference>
<evidence type="ECO:0000256" key="7">
    <source>
        <dbReference type="ARBA" id="ARBA00023136"/>
    </source>
</evidence>
<comment type="similarity">
    <text evidence="2">Belongs to the autoinducer-2 exporter (AI-2E) (TC 2.A.86) family.</text>
</comment>
<dbReference type="Proteomes" id="UP001164718">
    <property type="component" value="Chromosome"/>
</dbReference>
<dbReference type="AlphaFoldDB" id="A0A9E8LUI9"/>
<evidence type="ECO:0000256" key="6">
    <source>
        <dbReference type="ARBA" id="ARBA00022989"/>
    </source>
</evidence>
<evidence type="ECO:0000256" key="1">
    <source>
        <dbReference type="ARBA" id="ARBA00004651"/>
    </source>
</evidence>
<accession>A0A9E8LUI9</accession>
<comment type="subcellular location">
    <subcellularLocation>
        <location evidence="1">Cell membrane</location>
        <topology evidence="1">Multi-pass membrane protein</topology>
    </subcellularLocation>
</comment>
<dbReference type="KEGG" id="faf:OE104_00660"/>
<keyword evidence="3" id="KW-0813">Transport</keyword>
<name>A0A9E8LUI9_9BACI</name>
<proteinExistence type="inferred from homology"/>
<keyword evidence="4" id="KW-1003">Cell membrane</keyword>
<dbReference type="PANTHER" id="PTHR21716:SF53">
    <property type="entry name" value="PERMEASE PERM-RELATED"/>
    <property type="match status" value="1"/>
</dbReference>
<protein>
    <submittedName>
        <fullName evidence="9">AI-2E family transporter</fullName>
    </submittedName>
</protein>
<sequence length="367" mass="40714">MQKSKVQFWTLEVLMIVGIIYISTKISFLFQPIFVFASTLFFPILISGFLYFILNPIVTFAAKYKIPRTLGILILYVIFIGLITLVSALVGPYLTRQITDLINNIPSYFTQLKDFVEELSRSSFSEWVQTQNYVTIDKIEETVTNYVSSISKAFTSGLSGVFDVVTNITLVIATVPFLLFYMLKDGHKLPNAIVRFLPQSYRDEGLVILKDMNKTLASYIQGQLLVSLSVGTLATIGYFLIDLPYALVLGIIVAVTNIIPYLGPFLGATPAVIIGFFDSPLLAIWAIVVVVIAQQIDSNLLSPLIIGKQLDTHPATIIILLLVAGNLAGVLGMILAVPVYAVSKTLVINLVRLYRLHRKHQLEDSTL</sequence>
<feature type="transmembrane region" description="Helical" evidence="8">
    <location>
        <begin position="12"/>
        <end position="34"/>
    </location>
</feature>
<feature type="transmembrane region" description="Helical" evidence="8">
    <location>
        <begin position="164"/>
        <end position="183"/>
    </location>
</feature>
<keyword evidence="6 8" id="KW-1133">Transmembrane helix</keyword>
<feature type="transmembrane region" description="Helical" evidence="8">
    <location>
        <begin position="73"/>
        <end position="94"/>
    </location>
</feature>
<dbReference type="RefSeq" id="WP_275417708.1">
    <property type="nucleotide sequence ID" value="NZ_CP106878.1"/>
</dbReference>
<evidence type="ECO:0000313" key="9">
    <source>
        <dbReference type="EMBL" id="WAA09925.1"/>
    </source>
</evidence>
<organism evidence="9 10">
    <name type="scientific">Fervidibacillus albus</name>
    <dbReference type="NCBI Taxonomy" id="2980026"/>
    <lineage>
        <taxon>Bacteria</taxon>
        <taxon>Bacillati</taxon>
        <taxon>Bacillota</taxon>
        <taxon>Bacilli</taxon>
        <taxon>Bacillales</taxon>
        <taxon>Bacillaceae</taxon>
        <taxon>Fervidibacillus</taxon>
    </lineage>
</organism>
<keyword evidence="10" id="KW-1185">Reference proteome</keyword>
<evidence type="ECO:0000256" key="2">
    <source>
        <dbReference type="ARBA" id="ARBA00009773"/>
    </source>
</evidence>
<feature type="transmembrane region" description="Helical" evidence="8">
    <location>
        <begin position="316"/>
        <end position="342"/>
    </location>
</feature>
<feature type="transmembrane region" description="Helical" evidence="8">
    <location>
        <begin position="273"/>
        <end position="296"/>
    </location>
</feature>
<evidence type="ECO:0000256" key="4">
    <source>
        <dbReference type="ARBA" id="ARBA00022475"/>
    </source>
</evidence>
<dbReference type="GO" id="GO:0005886">
    <property type="term" value="C:plasma membrane"/>
    <property type="evidence" value="ECO:0007669"/>
    <property type="project" value="UniProtKB-SubCell"/>
</dbReference>
<dbReference type="EMBL" id="CP106878">
    <property type="protein sequence ID" value="WAA09925.1"/>
    <property type="molecule type" value="Genomic_DNA"/>
</dbReference>
<dbReference type="InterPro" id="IPR002549">
    <property type="entry name" value="AI-2E-like"/>
</dbReference>